<proteinExistence type="predicted"/>
<organism evidence="1 2">
    <name type="scientific">Dermacentor silvarum</name>
    <name type="common">Tick</name>
    <dbReference type="NCBI Taxonomy" id="543639"/>
    <lineage>
        <taxon>Eukaryota</taxon>
        <taxon>Metazoa</taxon>
        <taxon>Ecdysozoa</taxon>
        <taxon>Arthropoda</taxon>
        <taxon>Chelicerata</taxon>
        <taxon>Arachnida</taxon>
        <taxon>Acari</taxon>
        <taxon>Parasitiformes</taxon>
        <taxon>Ixodida</taxon>
        <taxon>Ixodoidea</taxon>
        <taxon>Ixodidae</taxon>
        <taxon>Rhipicephalinae</taxon>
        <taxon>Dermacentor</taxon>
    </lineage>
</organism>
<gene>
    <name evidence="1" type="ORF">HPB49_024414</name>
</gene>
<dbReference type="EMBL" id="CM023479">
    <property type="protein sequence ID" value="KAH7975148.1"/>
    <property type="molecule type" value="Genomic_DNA"/>
</dbReference>
<protein>
    <submittedName>
        <fullName evidence="1">Uncharacterized protein</fullName>
    </submittedName>
</protein>
<reference evidence="1" key="1">
    <citation type="submission" date="2020-05" db="EMBL/GenBank/DDBJ databases">
        <title>Large-scale comparative analyses of tick genomes elucidate their genetic diversity and vector capacities.</title>
        <authorList>
            <person name="Jia N."/>
            <person name="Wang J."/>
            <person name="Shi W."/>
            <person name="Du L."/>
            <person name="Sun Y."/>
            <person name="Zhan W."/>
            <person name="Jiang J."/>
            <person name="Wang Q."/>
            <person name="Zhang B."/>
            <person name="Ji P."/>
            <person name="Sakyi L.B."/>
            <person name="Cui X."/>
            <person name="Yuan T."/>
            <person name="Jiang B."/>
            <person name="Yang W."/>
            <person name="Lam T.T.-Y."/>
            <person name="Chang Q."/>
            <person name="Ding S."/>
            <person name="Wang X."/>
            <person name="Zhu J."/>
            <person name="Ruan X."/>
            <person name="Zhao L."/>
            <person name="Wei J."/>
            <person name="Que T."/>
            <person name="Du C."/>
            <person name="Cheng J."/>
            <person name="Dai P."/>
            <person name="Han X."/>
            <person name="Huang E."/>
            <person name="Gao Y."/>
            <person name="Liu J."/>
            <person name="Shao H."/>
            <person name="Ye R."/>
            <person name="Li L."/>
            <person name="Wei W."/>
            <person name="Wang X."/>
            <person name="Wang C."/>
            <person name="Yang T."/>
            <person name="Huo Q."/>
            <person name="Li W."/>
            <person name="Guo W."/>
            <person name="Chen H."/>
            <person name="Zhou L."/>
            <person name="Ni X."/>
            <person name="Tian J."/>
            <person name="Zhou Y."/>
            <person name="Sheng Y."/>
            <person name="Liu T."/>
            <person name="Pan Y."/>
            <person name="Xia L."/>
            <person name="Li J."/>
            <person name="Zhao F."/>
            <person name="Cao W."/>
        </authorList>
    </citation>
    <scope>NUCLEOTIDE SEQUENCE</scope>
    <source>
        <strain evidence="1">Dsil-2018</strain>
    </source>
</reference>
<comment type="caution">
    <text evidence="1">The sequence shown here is derived from an EMBL/GenBank/DDBJ whole genome shotgun (WGS) entry which is preliminary data.</text>
</comment>
<keyword evidence="2" id="KW-1185">Reference proteome</keyword>
<dbReference type="Proteomes" id="UP000821865">
    <property type="component" value="Chromosome 10"/>
</dbReference>
<evidence type="ECO:0000313" key="1">
    <source>
        <dbReference type="EMBL" id="KAH7975148.1"/>
    </source>
</evidence>
<evidence type="ECO:0000313" key="2">
    <source>
        <dbReference type="Proteomes" id="UP000821865"/>
    </source>
</evidence>
<name>A0ACB8DRZ6_DERSI</name>
<sequence length="484" mass="54690">MGFHVVVTVALAAILISTADCGDDTDDGDYKSLYLTPYIQAGQIDLARNLSRVKLFEDHIGAETHSGYITIDKWKKSNLFFVHIRALKNPDAYPLLLWLQGGPGLSSLFGEFLEIGPLGIDDEGHLFQRRSSLQRHVNVVYLDQPVGAGFSFTKSLLGYANNLDDVASGVLNFLDQFIRMFPEYTNRTFYVGGESYGARFSVGVSHAIHTGKEPHVPLHLRGVILGAGFLGRLMKVADSSEFLYEMSLITKKGRKSLAENFANMRRKVRTLIGKLAALLRLRKTIFTSEKDPTLFQKLTGFNNQASALYSERPLNMVQYEKYVQSDEFKRAMHIGKDVEFMKAEGKVSTNLKNDYLTDISDEIEDLLQSYQVLFYTGQMDTLFPSRNLQEYFRSLNWTGAEEFRKAQPIHWKAYPTCRSVSGIVVRVRKMTDVVIFRAGHYTAVDEPEVANRMMLNFIEDNATAWEIYDDAGSRVNTPAKFPKG</sequence>
<accession>A0ACB8DRZ6</accession>